<keyword evidence="1" id="KW-1133">Transmembrane helix</keyword>
<proteinExistence type="predicted"/>
<evidence type="ECO:0000313" key="3">
    <source>
        <dbReference type="EMBL" id="CAB4170815.1"/>
    </source>
</evidence>
<organism evidence="4">
    <name type="scientific">uncultured Caudovirales phage</name>
    <dbReference type="NCBI Taxonomy" id="2100421"/>
    <lineage>
        <taxon>Viruses</taxon>
        <taxon>Duplodnaviria</taxon>
        <taxon>Heunggongvirae</taxon>
        <taxon>Uroviricota</taxon>
        <taxon>Caudoviricetes</taxon>
        <taxon>Peduoviridae</taxon>
        <taxon>Maltschvirus</taxon>
        <taxon>Maltschvirus maltsch</taxon>
    </lineage>
</organism>
<feature type="transmembrane region" description="Helical" evidence="1">
    <location>
        <begin position="7"/>
        <end position="27"/>
    </location>
</feature>
<keyword evidence="1" id="KW-0472">Membrane</keyword>
<dbReference type="EMBL" id="LR796625">
    <property type="protein sequence ID" value="CAB4154885.1"/>
    <property type="molecule type" value="Genomic_DNA"/>
</dbReference>
<evidence type="ECO:0000256" key="1">
    <source>
        <dbReference type="SAM" id="Phobius"/>
    </source>
</evidence>
<dbReference type="EMBL" id="LR796859">
    <property type="protein sequence ID" value="CAB4170815.1"/>
    <property type="molecule type" value="Genomic_DNA"/>
</dbReference>
<keyword evidence="1" id="KW-0812">Transmembrane</keyword>
<protein>
    <recommendedName>
        <fullName evidence="5">DUF350 domain-containing protein</fullName>
    </recommendedName>
</protein>
<dbReference type="EMBL" id="LR797270">
    <property type="protein sequence ID" value="CAB4198422.1"/>
    <property type="molecule type" value="Genomic_DNA"/>
</dbReference>
<evidence type="ECO:0008006" key="5">
    <source>
        <dbReference type="Google" id="ProtNLM"/>
    </source>
</evidence>
<sequence length="77" mass="8119">MNLIVNPINLVIGLIVIAIAIMIIYIIGRITIHIIDRTNSQPDPSEIIGGAMIAGGIVCLLVFVVLMAAKLGAVILD</sequence>
<feature type="transmembrane region" description="Helical" evidence="1">
    <location>
        <begin position="47"/>
        <end position="69"/>
    </location>
</feature>
<accession>A0A6J5RQW7</accession>
<gene>
    <name evidence="4" type="ORF">UFOVP1307_85</name>
    <name evidence="2" type="ORF">UFOVP651_38</name>
    <name evidence="3" type="ORF">UFOVP902_117</name>
</gene>
<evidence type="ECO:0000313" key="2">
    <source>
        <dbReference type="EMBL" id="CAB4154885.1"/>
    </source>
</evidence>
<evidence type="ECO:0000313" key="4">
    <source>
        <dbReference type="EMBL" id="CAB4198422.1"/>
    </source>
</evidence>
<reference evidence="4" key="1">
    <citation type="submission" date="2020-05" db="EMBL/GenBank/DDBJ databases">
        <authorList>
            <person name="Chiriac C."/>
            <person name="Salcher M."/>
            <person name="Ghai R."/>
            <person name="Kavagutti S V."/>
        </authorList>
    </citation>
    <scope>NUCLEOTIDE SEQUENCE</scope>
</reference>
<name>A0A6J5RQW7_9CAUD</name>